<dbReference type="EMBL" id="JALJXV010000003">
    <property type="protein sequence ID" value="MCP1674412.1"/>
    <property type="molecule type" value="Genomic_DNA"/>
</dbReference>
<name>A0AAE3G5U1_9GAMM</name>
<comment type="caution">
    <text evidence="2">The sequence shown here is derived from an EMBL/GenBank/DDBJ whole genome shotgun (WGS) entry which is preliminary data.</text>
</comment>
<keyword evidence="1" id="KW-0732">Signal</keyword>
<gene>
    <name evidence="2" type="ORF">J2T57_001514</name>
</gene>
<sequence>MRSRQIGRGLGLMVVLLAALHAASPASARESVRLFQDAATEPGLAAMAVVRDWTDYQQAASACTAVKRLYGELAATPPGERGFVEMLYTHRGSAGYTRLVDLRLQQIEEGGSPASEEQLRVVLEYLVMTDAIGHARDFMAQPERERHAAMRECYAAAYALTWGRE</sequence>
<dbReference type="Proteomes" id="UP001205843">
    <property type="component" value="Unassembled WGS sequence"/>
</dbReference>
<feature type="chain" id="PRO_5042243048" evidence="1">
    <location>
        <begin position="29"/>
        <end position="165"/>
    </location>
</feature>
<organism evidence="2 3">
    <name type="scientific">Natronocella acetinitrilica</name>
    <dbReference type="NCBI Taxonomy" id="414046"/>
    <lineage>
        <taxon>Bacteria</taxon>
        <taxon>Pseudomonadati</taxon>
        <taxon>Pseudomonadota</taxon>
        <taxon>Gammaproteobacteria</taxon>
        <taxon>Chromatiales</taxon>
        <taxon>Ectothiorhodospiraceae</taxon>
        <taxon>Natronocella</taxon>
    </lineage>
</organism>
<feature type="signal peptide" evidence="1">
    <location>
        <begin position="1"/>
        <end position="28"/>
    </location>
</feature>
<evidence type="ECO:0000256" key="1">
    <source>
        <dbReference type="SAM" id="SignalP"/>
    </source>
</evidence>
<reference evidence="2" key="1">
    <citation type="submission" date="2022-03" db="EMBL/GenBank/DDBJ databases">
        <title>Genomic Encyclopedia of Type Strains, Phase III (KMG-III): the genomes of soil and plant-associated and newly described type strains.</title>
        <authorList>
            <person name="Whitman W."/>
        </authorList>
    </citation>
    <scope>NUCLEOTIDE SEQUENCE</scope>
    <source>
        <strain evidence="2">ANL 6-2</strain>
    </source>
</reference>
<evidence type="ECO:0000313" key="3">
    <source>
        <dbReference type="Proteomes" id="UP001205843"/>
    </source>
</evidence>
<proteinExistence type="predicted"/>
<dbReference type="AlphaFoldDB" id="A0AAE3G5U1"/>
<evidence type="ECO:0000313" key="2">
    <source>
        <dbReference type="EMBL" id="MCP1674412.1"/>
    </source>
</evidence>
<protein>
    <submittedName>
        <fullName evidence="2">Uncharacterized protein</fullName>
    </submittedName>
</protein>
<keyword evidence="3" id="KW-1185">Reference proteome</keyword>
<dbReference type="RefSeq" id="WP_253476381.1">
    <property type="nucleotide sequence ID" value="NZ_JALJXV010000003.1"/>
</dbReference>
<accession>A0AAE3G5U1</accession>